<dbReference type="SMART" id="SM00516">
    <property type="entry name" value="SEC14"/>
    <property type="match status" value="1"/>
</dbReference>
<dbReference type="CDD" id="cd00170">
    <property type="entry name" value="SEC14"/>
    <property type="match status" value="1"/>
</dbReference>
<dbReference type="AlphaFoldDB" id="A0A8D8JR68"/>
<accession>A0A8D8JR68</accession>
<dbReference type="EMBL" id="HBUE01293867">
    <property type="protein sequence ID" value="CAG6575328.1"/>
    <property type="molecule type" value="Transcribed_RNA"/>
</dbReference>
<dbReference type="Pfam" id="PF00650">
    <property type="entry name" value="CRAL_TRIO"/>
    <property type="match status" value="1"/>
</dbReference>
<dbReference type="Gene3D" id="3.40.525.10">
    <property type="entry name" value="CRAL-TRIO lipid binding domain"/>
    <property type="match status" value="1"/>
</dbReference>
<organism evidence="2">
    <name type="scientific">Culex pipiens</name>
    <name type="common">House mosquito</name>
    <dbReference type="NCBI Taxonomy" id="7175"/>
    <lineage>
        <taxon>Eukaryota</taxon>
        <taxon>Metazoa</taxon>
        <taxon>Ecdysozoa</taxon>
        <taxon>Arthropoda</taxon>
        <taxon>Hexapoda</taxon>
        <taxon>Insecta</taxon>
        <taxon>Pterygota</taxon>
        <taxon>Neoptera</taxon>
        <taxon>Endopterygota</taxon>
        <taxon>Diptera</taxon>
        <taxon>Nematocera</taxon>
        <taxon>Culicoidea</taxon>
        <taxon>Culicidae</taxon>
        <taxon>Culicinae</taxon>
        <taxon>Culicini</taxon>
        <taxon>Culex</taxon>
        <taxon>Culex</taxon>
    </lineage>
</organism>
<evidence type="ECO:0000259" key="1">
    <source>
        <dbReference type="PROSITE" id="PS50191"/>
    </source>
</evidence>
<sequence length="300" mass="34132">MGKLQLADVENEYKKFPDLKREDVQKIREWMEKQPHLPKISELEAILFLHSNYYKMEATKTAIEAYYTLRSTVSMFFTKRSAQEPGTKRAIDTLYGTILPKPTIENHVVVYGALKDFDTANFDIGEIFKLMIGVTDVQFLENGAADGYRIVIDMKGVTFGHVGKLSVAALKNFLVYLQDAMPIRLKGLHFASVPSFMDIVLGLLKPFMKKELMGMLYLHPTYEHMIPYFGKECLPSDCGGESESREELTEKCFGHIKELHDYFVEEEETRRIDESKRAASKNAGGGLSGIMGSFRKLDID</sequence>
<proteinExistence type="predicted"/>
<dbReference type="PANTHER" id="PTHR10174">
    <property type="entry name" value="ALPHA-TOCOPHEROL TRANSFER PROTEIN-RELATED"/>
    <property type="match status" value="1"/>
</dbReference>
<dbReference type="InterPro" id="IPR001251">
    <property type="entry name" value="CRAL-TRIO_dom"/>
</dbReference>
<dbReference type="GO" id="GO:1902936">
    <property type="term" value="F:phosphatidylinositol bisphosphate binding"/>
    <property type="evidence" value="ECO:0007669"/>
    <property type="project" value="TreeGrafter"/>
</dbReference>
<dbReference type="EMBL" id="HBUE01188079">
    <property type="protein sequence ID" value="CAG6523654.1"/>
    <property type="molecule type" value="Transcribed_RNA"/>
</dbReference>
<dbReference type="GO" id="GO:0016020">
    <property type="term" value="C:membrane"/>
    <property type="evidence" value="ECO:0007669"/>
    <property type="project" value="TreeGrafter"/>
</dbReference>
<dbReference type="InterPro" id="IPR036273">
    <property type="entry name" value="CRAL/TRIO_N_dom_sf"/>
</dbReference>
<dbReference type="InterPro" id="IPR036865">
    <property type="entry name" value="CRAL-TRIO_dom_sf"/>
</dbReference>
<protein>
    <submittedName>
        <fullName evidence="2">Clavesin-1</fullName>
    </submittedName>
</protein>
<reference evidence="2" key="1">
    <citation type="submission" date="2021-05" db="EMBL/GenBank/DDBJ databases">
        <authorList>
            <person name="Alioto T."/>
            <person name="Alioto T."/>
            <person name="Gomez Garrido J."/>
        </authorList>
    </citation>
    <scope>NUCLEOTIDE SEQUENCE</scope>
</reference>
<evidence type="ECO:0000313" key="2">
    <source>
        <dbReference type="EMBL" id="CAG6575328.1"/>
    </source>
</evidence>
<feature type="domain" description="CRAL-TRIO" evidence="1">
    <location>
        <begin position="150"/>
        <end position="246"/>
    </location>
</feature>
<dbReference type="PROSITE" id="PS50191">
    <property type="entry name" value="CRAL_TRIO"/>
    <property type="match status" value="1"/>
</dbReference>
<dbReference type="SUPFAM" id="SSF52087">
    <property type="entry name" value="CRAL/TRIO domain"/>
    <property type="match status" value="1"/>
</dbReference>
<dbReference type="PANTHER" id="PTHR10174:SF213">
    <property type="entry name" value="CRAL-TRIO DOMAIN-CONTAINING PROTEIN"/>
    <property type="match status" value="1"/>
</dbReference>
<name>A0A8D8JR68_CULPI</name>
<dbReference type="SUPFAM" id="SSF46938">
    <property type="entry name" value="CRAL/TRIO N-terminal domain"/>
    <property type="match status" value="1"/>
</dbReference>
<dbReference type="EMBL" id="HBUE01118115">
    <property type="protein sequence ID" value="CAG6491178.1"/>
    <property type="molecule type" value="Transcribed_RNA"/>
</dbReference>